<dbReference type="FunFam" id="1.20.1250.20:FF:000018">
    <property type="entry name" value="MFS transporter permease"/>
    <property type="match status" value="1"/>
</dbReference>
<feature type="transmembrane region" description="Helical" evidence="8">
    <location>
        <begin position="208"/>
        <end position="231"/>
    </location>
</feature>
<comment type="subcellular location">
    <subcellularLocation>
        <location evidence="1">Membrane</location>
        <topology evidence="1">Multi-pass membrane protein</topology>
    </subcellularLocation>
</comment>
<evidence type="ECO:0000256" key="5">
    <source>
        <dbReference type="ARBA" id="ARBA00022989"/>
    </source>
</evidence>
<dbReference type="Pfam" id="PF07690">
    <property type="entry name" value="MFS_1"/>
    <property type="match status" value="1"/>
</dbReference>
<feature type="transmembrane region" description="Helical" evidence="8">
    <location>
        <begin position="183"/>
        <end position="202"/>
    </location>
</feature>
<dbReference type="InterPro" id="IPR020846">
    <property type="entry name" value="MFS_dom"/>
</dbReference>
<feature type="transmembrane region" description="Helical" evidence="8">
    <location>
        <begin position="423"/>
        <end position="443"/>
    </location>
</feature>
<evidence type="ECO:0000259" key="9">
    <source>
        <dbReference type="PROSITE" id="PS50850"/>
    </source>
</evidence>
<dbReference type="PANTHER" id="PTHR43791">
    <property type="entry name" value="PERMEASE-RELATED"/>
    <property type="match status" value="1"/>
</dbReference>
<evidence type="ECO:0000256" key="7">
    <source>
        <dbReference type="SAM" id="MobiDB-lite"/>
    </source>
</evidence>
<feature type="region of interest" description="Disordered" evidence="7">
    <location>
        <begin position="1"/>
        <end position="90"/>
    </location>
</feature>
<evidence type="ECO:0000256" key="2">
    <source>
        <dbReference type="ARBA" id="ARBA00008335"/>
    </source>
</evidence>
<reference evidence="10 11" key="1">
    <citation type="submission" date="2018-02" db="EMBL/GenBank/DDBJ databases">
        <title>The genomes of Aspergillus section Nigri reveals drivers in fungal speciation.</title>
        <authorList>
            <consortium name="DOE Joint Genome Institute"/>
            <person name="Vesth T.C."/>
            <person name="Nybo J."/>
            <person name="Theobald S."/>
            <person name="Brandl J."/>
            <person name="Frisvad J.C."/>
            <person name="Nielsen K.F."/>
            <person name="Lyhne E.K."/>
            <person name="Kogle M.E."/>
            <person name="Kuo A."/>
            <person name="Riley R."/>
            <person name="Clum A."/>
            <person name="Nolan M."/>
            <person name="Lipzen A."/>
            <person name="Salamov A."/>
            <person name="Henrissat B."/>
            <person name="Wiebenga A."/>
            <person name="De vries R.P."/>
            <person name="Grigoriev I.V."/>
            <person name="Mortensen U.H."/>
            <person name="Andersen M.R."/>
            <person name="Baker S.E."/>
        </authorList>
    </citation>
    <scope>NUCLEOTIDE SEQUENCE [LARGE SCALE GENOMIC DNA]</scope>
    <source>
        <strain evidence="10 11">CBS 114.80</strain>
    </source>
</reference>
<name>A0A2V5HQS6_9EURO</name>
<feature type="compositionally biased region" description="Acidic residues" evidence="7">
    <location>
        <begin position="35"/>
        <end position="44"/>
    </location>
</feature>
<feature type="transmembrane region" description="Helical" evidence="8">
    <location>
        <begin position="243"/>
        <end position="264"/>
    </location>
</feature>
<sequence length="609" mass="66487">MTSLRAGPTGTTSSPFGSGSSSSDGLLYTPASDRSEEEEEEEDGPSSSRLSRPTIGSLKVQTDFSDDADLSGSSDDGLDDGYDSYDDIRPNSSRDSHDFLKYTIEEEQQVVKRFDRKLVPFLALLYLLSFLDRSNIGNAKIAGMEEDLQLSSSQYEWLLTAFYITYILFEWMTLMYRLVPAHIYIALCVFGWGLVASFQSLATSFGALVFLRAALGITEAAFGPGVPFYLSQFYKREELAFRNGLFISAAPLASSFASSLAWVIVKFSSGGPIAPWRTLFLVEGFPSVIVAVFAWLWIPDSPGTARFLDSRQRMIAQLRMDDSSSGSGSGSGTSSRRLGGSFNWGEVKKTLADPKAYITAFMFFSCNIAFSSMPVFLPTIIAEMGYTPLQSQALSAPPYLLAFVSVLLTAYYSDRQRRRGPFLIAHALVSATAYLTLALTGHYHGFFADRNLTTHQTTLRYVSLYPAIAGFFSAITLIITWTMDNRAAQEGKGASVALLNLVGQCGPLLGTRLYPAREGPWYVRGMGVCAGCMVLVAVLAVVLRGMLGRENRRGQQGKQGGGGLGGEEFEMERREGGEESEVLIFGERGRGRGRGRRMAVGEVGGGYIL</sequence>
<dbReference type="Proteomes" id="UP000248817">
    <property type="component" value="Unassembled WGS sequence"/>
</dbReference>
<feature type="transmembrane region" description="Helical" evidence="8">
    <location>
        <begin position="521"/>
        <end position="543"/>
    </location>
</feature>
<dbReference type="GO" id="GO:0022857">
    <property type="term" value="F:transmembrane transporter activity"/>
    <property type="evidence" value="ECO:0007669"/>
    <property type="project" value="InterPro"/>
</dbReference>
<keyword evidence="4 8" id="KW-0812">Transmembrane</keyword>
<evidence type="ECO:0000256" key="8">
    <source>
        <dbReference type="SAM" id="Phobius"/>
    </source>
</evidence>
<keyword evidence="3" id="KW-0813">Transport</keyword>
<feature type="region of interest" description="Disordered" evidence="7">
    <location>
        <begin position="552"/>
        <end position="578"/>
    </location>
</feature>
<evidence type="ECO:0000256" key="4">
    <source>
        <dbReference type="ARBA" id="ARBA00022692"/>
    </source>
</evidence>
<proteinExistence type="inferred from homology"/>
<dbReference type="Gene3D" id="1.20.1250.20">
    <property type="entry name" value="MFS general substrate transporter like domains"/>
    <property type="match status" value="2"/>
</dbReference>
<dbReference type="InterPro" id="IPR036259">
    <property type="entry name" value="MFS_trans_sf"/>
</dbReference>
<dbReference type="AlphaFoldDB" id="A0A2V5HQS6"/>
<evidence type="ECO:0000313" key="10">
    <source>
        <dbReference type="EMBL" id="PYI26749.1"/>
    </source>
</evidence>
<gene>
    <name evidence="10" type="ORF">BP00DRAFT_460796</name>
</gene>
<keyword evidence="6 8" id="KW-0472">Membrane</keyword>
<dbReference type="InterPro" id="IPR011701">
    <property type="entry name" value="MFS"/>
</dbReference>
<evidence type="ECO:0000256" key="1">
    <source>
        <dbReference type="ARBA" id="ARBA00004141"/>
    </source>
</evidence>
<feature type="domain" description="Major facilitator superfamily (MFS) profile" evidence="9">
    <location>
        <begin position="118"/>
        <end position="552"/>
    </location>
</feature>
<feature type="compositionally biased region" description="Low complexity" evidence="7">
    <location>
        <begin position="7"/>
        <end position="23"/>
    </location>
</feature>
<comment type="similarity">
    <text evidence="2">Belongs to the major facilitator superfamily.</text>
</comment>
<feature type="transmembrane region" description="Helical" evidence="8">
    <location>
        <begin position="356"/>
        <end position="381"/>
    </location>
</feature>
<dbReference type="EMBL" id="KZ825587">
    <property type="protein sequence ID" value="PYI26749.1"/>
    <property type="molecule type" value="Genomic_DNA"/>
</dbReference>
<keyword evidence="11" id="KW-1185">Reference proteome</keyword>
<evidence type="ECO:0000313" key="11">
    <source>
        <dbReference type="Proteomes" id="UP000248817"/>
    </source>
</evidence>
<feature type="compositionally biased region" description="Gly residues" evidence="7">
    <location>
        <begin position="557"/>
        <end position="566"/>
    </location>
</feature>
<protein>
    <submittedName>
        <fullName evidence="10">MFS general substrate transporter</fullName>
    </submittedName>
</protein>
<dbReference type="GO" id="GO:0016020">
    <property type="term" value="C:membrane"/>
    <property type="evidence" value="ECO:0007669"/>
    <property type="project" value="UniProtKB-SubCell"/>
</dbReference>
<feature type="transmembrane region" description="Helical" evidence="8">
    <location>
        <begin position="393"/>
        <end position="411"/>
    </location>
</feature>
<accession>A0A2V5HQS6</accession>
<organism evidence="10 11">
    <name type="scientific">Aspergillus indologenus CBS 114.80</name>
    <dbReference type="NCBI Taxonomy" id="1450541"/>
    <lineage>
        <taxon>Eukaryota</taxon>
        <taxon>Fungi</taxon>
        <taxon>Dikarya</taxon>
        <taxon>Ascomycota</taxon>
        <taxon>Pezizomycotina</taxon>
        <taxon>Eurotiomycetes</taxon>
        <taxon>Eurotiomycetidae</taxon>
        <taxon>Eurotiales</taxon>
        <taxon>Aspergillaceae</taxon>
        <taxon>Aspergillus</taxon>
        <taxon>Aspergillus subgen. Circumdati</taxon>
    </lineage>
</organism>
<feature type="transmembrane region" description="Helical" evidence="8">
    <location>
        <begin position="276"/>
        <end position="298"/>
    </location>
</feature>
<dbReference type="PROSITE" id="PS50850">
    <property type="entry name" value="MFS"/>
    <property type="match status" value="1"/>
</dbReference>
<dbReference type="SUPFAM" id="SSF103473">
    <property type="entry name" value="MFS general substrate transporter"/>
    <property type="match status" value="1"/>
</dbReference>
<keyword evidence="5 8" id="KW-1133">Transmembrane helix</keyword>
<dbReference type="PANTHER" id="PTHR43791:SF27">
    <property type="entry name" value="TRANSPORTER, PUTATIVE (AFU_ORTHOLOGUE AFUA_2G15730)-RELATED"/>
    <property type="match status" value="1"/>
</dbReference>
<feature type="compositionally biased region" description="Acidic residues" evidence="7">
    <location>
        <begin position="76"/>
        <end position="85"/>
    </location>
</feature>
<feature type="transmembrane region" description="Helical" evidence="8">
    <location>
        <begin position="118"/>
        <end position="137"/>
    </location>
</feature>
<dbReference type="FunFam" id="1.20.1250.20:FF:000013">
    <property type="entry name" value="MFS general substrate transporter"/>
    <property type="match status" value="1"/>
</dbReference>
<feature type="transmembrane region" description="Helical" evidence="8">
    <location>
        <begin position="157"/>
        <end position="176"/>
    </location>
</feature>
<evidence type="ECO:0000256" key="3">
    <source>
        <dbReference type="ARBA" id="ARBA00022448"/>
    </source>
</evidence>
<evidence type="ECO:0000256" key="6">
    <source>
        <dbReference type="ARBA" id="ARBA00023136"/>
    </source>
</evidence>
<feature type="transmembrane region" description="Helical" evidence="8">
    <location>
        <begin position="495"/>
        <end position="515"/>
    </location>
</feature>
<feature type="transmembrane region" description="Helical" evidence="8">
    <location>
        <begin position="463"/>
        <end position="483"/>
    </location>
</feature>